<feature type="domain" description="Pinin/SDK/MemA protein" evidence="10">
    <location>
        <begin position="2"/>
        <end position="91"/>
    </location>
</feature>
<keyword evidence="5" id="KW-0804">Transcription</keyword>
<protein>
    <recommendedName>
        <fullName evidence="10">Pinin/SDK/MemA protein domain-containing protein</fullName>
    </recommendedName>
</protein>
<dbReference type="InterPro" id="IPR006786">
    <property type="entry name" value="Pinin_SDK_MemA"/>
</dbReference>
<keyword evidence="4" id="KW-0805">Transcription regulation</keyword>
<gene>
    <name evidence="11" type="ORF">LGLO00237_LOCUS17534</name>
</gene>
<accession>A0A6U3EPN8</accession>
<evidence type="ECO:0000256" key="1">
    <source>
        <dbReference type="ARBA" id="ARBA00004123"/>
    </source>
</evidence>
<evidence type="ECO:0000256" key="4">
    <source>
        <dbReference type="ARBA" id="ARBA00023015"/>
    </source>
</evidence>
<dbReference type="GO" id="GO:0008380">
    <property type="term" value="P:RNA splicing"/>
    <property type="evidence" value="ECO:0007669"/>
    <property type="project" value="UniProtKB-KW"/>
</dbReference>
<feature type="region of interest" description="Disordered" evidence="9">
    <location>
        <begin position="87"/>
        <end position="184"/>
    </location>
</feature>
<evidence type="ECO:0000259" key="10">
    <source>
        <dbReference type="Pfam" id="PF04696"/>
    </source>
</evidence>
<evidence type="ECO:0000256" key="8">
    <source>
        <dbReference type="SAM" id="Coils"/>
    </source>
</evidence>
<keyword evidence="7" id="KW-0539">Nucleus</keyword>
<evidence type="ECO:0000256" key="9">
    <source>
        <dbReference type="SAM" id="MobiDB-lite"/>
    </source>
</evidence>
<evidence type="ECO:0000256" key="3">
    <source>
        <dbReference type="ARBA" id="ARBA00022664"/>
    </source>
</evidence>
<keyword evidence="3" id="KW-0507">mRNA processing</keyword>
<feature type="compositionally biased region" description="Basic and acidic residues" evidence="9">
    <location>
        <begin position="87"/>
        <end position="100"/>
    </location>
</feature>
<evidence type="ECO:0000256" key="5">
    <source>
        <dbReference type="ARBA" id="ARBA00023163"/>
    </source>
</evidence>
<dbReference type="AlphaFoldDB" id="A0A6U3EPN8"/>
<organism evidence="11">
    <name type="scientific">Lotharella globosa</name>
    <dbReference type="NCBI Taxonomy" id="91324"/>
    <lineage>
        <taxon>Eukaryota</taxon>
        <taxon>Sar</taxon>
        <taxon>Rhizaria</taxon>
        <taxon>Cercozoa</taxon>
        <taxon>Chlorarachniophyceae</taxon>
        <taxon>Lotharella</taxon>
    </lineage>
</organism>
<keyword evidence="8" id="KW-0175">Coiled coil</keyword>
<dbReference type="GO" id="GO:0071013">
    <property type="term" value="C:catalytic step 2 spliceosome"/>
    <property type="evidence" value="ECO:0007669"/>
    <property type="project" value="TreeGrafter"/>
</dbReference>
<dbReference type="PANTHER" id="PTHR12707:SF0">
    <property type="entry name" value="PININ"/>
    <property type="match status" value="1"/>
</dbReference>
<name>A0A6U3EPN8_9EUKA</name>
<evidence type="ECO:0000313" key="11">
    <source>
        <dbReference type="EMBL" id="CAE0665928.1"/>
    </source>
</evidence>
<feature type="compositionally biased region" description="Acidic residues" evidence="9">
    <location>
        <begin position="148"/>
        <end position="161"/>
    </location>
</feature>
<dbReference type="EMBL" id="HBIV01024415">
    <property type="protein sequence ID" value="CAE0665928.1"/>
    <property type="molecule type" value="Transcribed_RNA"/>
</dbReference>
<proteinExistence type="inferred from homology"/>
<keyword evidence="6" id="KW-0508">mRNA splicing</keyword>
<evidence type="ECO:0000256" key="7">
    <source>
        <dbReference type="ARBA" id="ARBA00023242"/>
    </source>
</evidence>
<feature type="compositionally biased region" description="Basic and acidic residues" evidence="9">
    <location>
        <begin position="119"/>
        <end position="147"/>
    </location>
</feature>
<dbReference type="PANTHER" id="PTHR12707">
    <property type="entry name" value="PINN"/>
    <property type="match status" value="1"/>
</dbReference>
<feature type="compositionally biased region" description="Basic and acidic residues" evidence="9">
    <location>
        <begin position="162"/>
        <end position="176"/>
    </location>
</feature>
<dbReference type="GO" id="GO:0006397">
    <property type="term" value="P:mRNA processing"/>
    <property type="evidence" value="ECO:0007669"/>
    <property type="project" value="UniProtKB-KW"/>
</dbReference>
<dbReference type="InterPro" id="IPR039853">
    <property type="entry name" value="Pinin"/>
</dbReference>
<feature type="coiled-coil region" evidence="8">
    <location>
        <begin position="2"/>
        <end position="41"/>
    </location>
</feature>
<reference evidence="11" key="1">
    <citation type="submission" date="2021-01" db="EMBL/GenBank/DDBJ databases">
        <authorList>
            <person name="Corre E."/>
            <person name="Pelletier E."/>
            <person name="Niang G."/>
            <person name="Scheremetjew M."/>
            <person name="Finn R."/>
            <person name="Kale V."/>
            <person name="Holt S."/>
            <person name="Cochrane G."/>
            <person name="Meng A."/>
            <person name="Brown T."/>
            <person name="Cohen L."/>
        </authorList>
    </citation>
    <scope>NUCLEOTIDE SEQUENCE</scope>
    <source>
        <strain evidence="11">CCCM811</strain>
    </source>
</reference>
<comment type="subcellular location">
    <subcellularLocation>
        <location evidence="1">Nucleus</location>
    </subcellularLocation>
</comment>
<comment type="similarity">
    <text evidence="2">Belongs to the pinin family.</text>
</comment>
<evidence type="ECO:0000256" key="2">
    <source>
        <dbReference type="ARBA" id="ARBA00010386"/>
    </source>
</evidence>
<sequence>MEEKVEERMVEVRMEVRDYARKRAEKKREKELKMREDILKKQREKHQLLLQLRLADHEKTLANFIRTKHGPSIYWTPAKHNEATESLLEKMKDESEKKIDSGLVVGFGEEEDDIPAWRNRADPRDEEINGEDKDKKDDDDSRTKNDGDGDEDNGGEKDEDDVDKKVDDEEDSKDKDEDKDEDED</sequence>
<dbReference type="Pfam" id="PF04696">
    <property type="entry name" value="Pinin_SDK_memA"/>
    <property type="match status" value="1"/>
</dbReference>
<evidence type="ECO:0000256" key="6">
    <source>
        <dbReference type="ARBA" id="ARBA00023187"/>
    </source>
</evidence>